<keyword evidence="3 6" id="KW-0812">Transmembrane</keyword>
<dbReference type="EMBL" id="CAJVPV010036628">
    <property type="protein sequence ID" value="CAG8753527.1"/>
    <property type="molecule type" value="Genomic_DNA"/>
</dbReference>
<dbReference type="OrthoDB" id="5963193at2759"/>
<feature type="non-terminal residue" evidence="7">
    <location>
        <position position="1"/>
    </location>
</feature>
<feature type="transmembrane region" description="Helical" evidence="6">
    <location>
        <begin position="54"/>
        <end position="73"/>
    </location>
</feature>
<sequence>PLLPILNDFGILFGYYQTPLEKIGMSNNNCIHNLPPAYESQIDREHAVKYNYEFYHYVFAIASMYVAMLLTNWNTINMTGKEKLVAIGHSYTISWIKVISSWICILIYCWTLLAPVFLPHRFI</sequence>
<dbReference type="PANTHER" id="PTHR10383">
    <property type="entry name" value="SERINE INCORPORATOR"/>
    <property type="match status" value="1"/>
</dbReference>
<evidence type="ECO:0000313" key="7">
    <source>
        <dbReference type="EMBL" id="CAG8753527.1"/>
    </source>
</evidence>
<protein>
    <submittedName>
        <fullName evidence="7">15868_t:CDS:1</fullName>
    </submittedName>
</protein>
<feature type="transmembrane region" description="Helical" evidence="6">
    <location>
        <begin position="93"/>
        <end position="118"/>
    </location>
</feature>
<comment type="similarity">
    <text evidence="2">Belongs to the TDE1 family.</text>
</comment>
<keyword evidence="5 6" id="KW-0472">Membrane</keyword>
<evidence type="ECO:0000256" key="2">
    <source>
        <dbReference type="ARBA" id="ARBA00006665"/>
    </source>
</evidence>
<dbReference type="GO" id="GO:0016020">
    <property type="term" value="C:membrane"/>
    <property type="evidence" value="ECO:0007669"/>
    <property type="project" value="UniProtKB-SubCell"/>
</dbReference>
<proteinExistence type="inferred from homology"/>
<gene>
    <name evidence="7" type="ORF">AMORRO_LOCUS15460</name>
</gene>
<keyword evidence="4 6" id="KW-1133">Transmembrane helix</keyword>
<comment type="subcellular location">
    <subcellularLocation>
        <location evidence="1">Membrane</location>
        <topology evidence="1">Multi-pass membrane protein</topology>
    </subcellularLocation>
</comment>
<keyword evidence="8" id="KW-1185">Reference proteome</keyword>
<dbReference type="Pfam" id="PF03348">
    <property type="entry name" value="Serinc"/>
    <property type="match status" value="1"/>
</dbReference>
<dbReference type="PANTHER" id="PTHR10383:SF9">
    <property type="entry name" value="SERINE INCORPORATOR, ISOFORM F"/>
    <property type="match status" value="1"/>
</dbReference>
<feature type="non-terminal residue" evidence="7">
    <location>
        <position position="123"/>
    </location>
</feature>
<evidence type="ECO:0000313" key="8">
    <source>
        <dbReference type="Proteomes" id="UP000789342"/>
    </source>
</evidence>
<dbReference type="AlphaFoldDB" id="A0A9N9IW87"/>
<comment type="caution">
    <text evidence="7">The sequence shown here is derived from an EMBL/GenBank/DDBJ whole genome shotgun (WGS) entry which is preliminary data.</text>
</comment>
<evidence type="ECO:0000256" key="6">
    <source>
        <dbReference type="SAM" id="Phobius"/>
    </source>
</evidence>
<reference evidence="7" key="1">
    <citation type="submission" date="2021-06" db="EMBL/GenBank/DDBJ databases">
        <authorList>
            <person name="Kallberg Y."/>
            <person name="Tangrot J."/>
            <person name="Rosling A."/>
        </authorList>
    </citation>
    <scope>NUCLEOTIDE SEQUENCE</scope>
    <source>
        <strain evidence="7">CL551</strain>
    </source>
</reference>
<evidence type="ECO:0000256" key="4">
    <source>
        <dbReference type="ARBA" id="ARBA00022989"/>
    </source>
</evidence>
<dbReference type="Proteomes" id="UP000789342">
    <property type="component" value="Unassembled WGS sequence"/>
</dbReference>
<evidence type="ECO:0000256" key="3">
    <source>
        <dbReference type="ARBA" id="ARBA00022692"/>
    </source>
</evidence>
<name>A0A9N9IW87_9GLOM</name>
<dbReference type="InterPro" id="IPR005016">
    <property type="entry name" value="TDE1/TMS"/>
</dbReference>
<accession>A0A9N9IW87</accession>
<organism evidence="7 8">
    <name type="scientific">Acaulospora morrowiae</name>
    <dbReference type="NCBI Taxonomy" id="94023"/>
    <lineage>
        <taxon>Eukaryota</taxon>
        <taxon>Fungi</taxon>
        <taxon>Fungi incertae sedis</taxon>
        <taxon>Mucoromycota</taxon>
        <taxon>Glomeromycotina</taxon>
        <taxon>Glomeromycetes</taxon>
        <taxon>Diversisporales</taxon>
        <taxon>Acaulosporaceae</taxon>
        <taxon>Acaulospora</taxon>
    </lineage>
</organism>
<evidence type="ECO:0000256" key="5">
    <source>
        <dbReference type="ARBA" id="ARBA00023136"/>
    </source>
</evidence>
<evidence type="ECO:0000256" key="1">
    <source>
        <dbReference type="ARBA" id="ARBA00004141"/>
    </source>
</evidence>